<feature type="region of interest" description="Disordered" evidence="1">
    <location>
        <begin position="1"/>
        <end position="20"/>
    </location>
</feature>
<proteinExistence type="predicted"/>
<protein>
    <submittedName>
        <fullName evidence="2">Uncharacterized protein</fullName>
    </submittedName>
</protein>
<sequence>MLCQPHRGQHARRIQNQQKVRVLRRAKEDGYTLDQLQRLGRFKHRESLIKFMERNEI</sequence>
<dbReference type="AlphaFoldDB" id="A0A1T5CTN9"/>
<organism evidence="2 3">
    <name type="scientific">Sphingopyxis flava</name>
    <dbReference type="NCBI Taxonomy" id="1507287"/>
    <lineage>
        <taxon>Bacteria</taxon>
        <taxon>Pseudomonadati</taxon>
        <taxon>Pseudomonadota</taxon>
        <taxon>Alphaproteobacteria</taxon>
        <taxon>Sphingomonadales</taxon>
        <taxon>Sphingomonadaceae</taxon>
        <taxon>Sphingopyxis</taxon>
    </lineage>
</organism>
<keyword evidence="3" id="KW-1185">Reference proteome</keyword>
<name>A0A1T5CTN9_9SPHN</name>
<gene>
    <name evidence="2" type="ORF">SAMN06295937_1011109</name>
</gene>
<evidence type="ECO:0000256" key="1">
    <source>
        <dbReference type="SAM" id="MobiDB-lite"/>
    </source>
</evidence>
<evidence type="ECO:0000313" key="3">
    <source>
        <dbReference type="Proteomes" id="UP000190044"/>
    </source>
</evidence>
<evidence type="ECO:0000313" key="2">
    <source>
        <dbReference type="EMBL" id="SKB62839.1"/>
    </source>
</evidence>
<dbReference type="Proteomes" id="UP000190044">
    <property type="component" value="Unassembled WGS sequence"/>
</dbReference>
<accession>A0A1T5CTN9</accession>
<dbReference type="EMBL" id="FUYP01000011">
    <property type="protein sequence ID" value="SKB62839.1"/>
    <property type="molecule type" value="Genomic_DNA"/>
</dbReference>
<reference evidence="3" key="1">
    <citation type="submission" date="2017-02" db="EMBL/GenBank/DDBJ databases">
        <authorList>
            <person name="Varghese N."/>
            <person name="Submissions S."/>
        </authorList>
    </citation>
    <scope>NUCLEOTIDE SEQUENCE [LARGE SCALE GENOMIC DNA]</scope>
    <source>
        <strain evidence="3">R11H</strain>
    </source>
</reference>